<evidence type="ECO:0000259" key="2">
    <source>
        <dbReference type="Pfam" id="PF26625"/>
    </source>
</evidence>
<gene>
    <name evidence="3" type="ORF">CALCODRAFT_487956</name>
</gene>
<dbReference type="AlphaFoldDB" id="A0A165CUB5"/>
<dbReference type="Pfam" id="PF26625">
    <property type="entry name" value="Zn2Cys6-like"/>
    <property type="match status" value="1"/>
</dbReference>
<dbReference type="InterPro" id="IPR058259">
    <property type="entry name" value="Zn2Cys6-like"/>
</dbReference>
<feature type="region of interest" description="Disordered" evidence="1">
    <location>
        <begin position="994"/>
        <end position="1024"/>
    </location>
</feature>
<dbReference type="Proteomes" id="UP000076842">
    <property type="component" value="Unassembled WGS sequence"/>
</dbReference>
<feature type="compositionally biased region" description="Basic and acidic residues" evidence="1">
    <location>
        <begin position="239"/>
        <end position="252"/>
    </location>
</feature>
<feature type="compositionally biased region" description="Polar residues" evidence="1">
    <location>
        <begin position="220"/>
        <end position="238"/>
    </location>
</feature>
<feature type="compositionally biased region" description="Acidic residues" evidence="1">
    <location>
        <begin position="258"/>
        <end position="267"/>
    </location>
</feature>
<evidence type="ECO:0000313" key="4">
    <source>
        <dbReference type="Proteomes" id="UP000076842"/>
    </source>
</evidence>
<dbReference type="EMBL" id="KV424109">
    <property type="protein sequence ID" value="KZT51411.1"/>
    <property type="molecule type" value="Genomic_DNA"/>
</dbReference>
<keyword evidence="4" id="KW-1185">Reference proteome</keyword>
<feature type="compositionally biased region" description="Acidic residues" evidence="1">
    <location>
        <begin position="283"/>
        <end position="299"/>
    </location>
</feature>
<evidence type="ECO:0000313" key="3">
    <source>
        <dbReference type="EMBL" id="KZT51411.1"/>
    </source>
</evidence>
<feature type="region of interest" description="Disordered" evidence="1">
    <location>
        <begin position="504"/>
        <end position="526"/>
    </location>
</feature>
<name>A0A165CUB5_9BASI</name>
<sequence>MASGKKPRRTKTRSIAPLYPNFKHWSSPPVSTTAPYWGGDDAAPEADSPPSTEGAAMEHLRATLFPTYSRFRKSAAEPVQEQREREDSEAADSPPSSQQPPPISQFGQARYPFSAPQEVTARTSDIIPSSQSVTYSPLETPTSTPSQRLSALATPPERTPQPPRVSNTPGYRRRLERYRMRLEARKRRDEAEAFVIQELPSSPAFDGEHDMAIVDFEEFTQPSEPPSDTQSDSGASRSATHESDKSPSDSDSWKPPGSDEEDEDMTSEGEQQSIHPDDWEAEHTDDDNAMDEDPNDSDIAEAWREDQDGAVLEEDSEDDDIEEYGDDVEMEEEEDDEPARGKRRQVVEADDLIESDEDGNENGDDVVMPEPHVQREAEEFPAVEEDEEDEEDEAEYYQHVTDILGELGEITFRGKPNSSDSASSSYSQDLQRVCAARERAEETLFDLAKSKPGDASEAEFPDWQKKLMTCSNFIINWMKVTLPTETERIKTVIRVLRAHSQHLLGKRDRGGGGGGDARPKREEEEDLEDVADLITIAQLSPAQRILRCMSSQELIDDMERDPPIPFFSQVNLPDAIIAVRKRCEYLSAYFGLIKAGTAKAWLQMRGPLAVTLINIWTWHCEFDVEAIIDHVRDVDLAFGDDWSILELLRSVEIGEVGSVAERWYTDLYSKRYLRRMLALTRPWPSFPNSNLSRVSAFMTQSGRHFKDTIDHRRMWRSPPTHFFAQMFFEFIRYCQKWHLNADIEEWPVPLYGWPQAVVDQLVNEMYNIAPPGPLFADEEMADLQNGGRPLTVDEVYERIVQHTKHILNRHDRTIAHVHKKHKRKSRRKPFGNIAPTALRAPAPGLEADSIIPDEEECRAAKTTRVKNVLQHPFVSAYGTEMCYHCRHRKLESRTGLKRGCHRYEGNGCTYCRRSNLRCFWRNPAKRLKKIPSKDWDTNKPNRNLALSIDDLEEAIAVAHYEGHPELDNAPPEVWEELDDELWLDVSGVEKLVKRQRREAKEKKDAERVRRSASNLSTIRERPEE</sequence>
<feature type="compositionally biased region" description="Basic and acidic residues" evidence="1">
    <location>
        <begin position="998"/>
        <end position="1009"/>
    </location>
</feature>
<feature type="compositionally biased region" description="Acidic residues" evidence="1">
    <location>
        <begin position="348"/>
        <end position="364"/>
    </location>
</feature>
<feature type="compositionally biased region" description="Acidic residues" evidence="1">
    <location>
        <begin position="379"/>
        <end position="394"/>
    </location>
</feature>
<organism evidence="3 4">
    <name type="scientific">Calocera cornea HHB12733</name>
    <dbReference type="NCBI Taxonomy" id="1353952"/>
    <lineage>
        <taxon>Eukaryota</taxon>
        <taxon>Fungi</taxon>
        <taxon>Dikarya</taxon>
        <taxon>Basidiomycota</taxon>
        <taxon>Agaricomycotina</taxon>
        <taxon>Dacrymycetes</taxon>
        <taxon>Dacrymycetales</taxon>
        <taxon>Dacrymycetaceae</taxon>
        <taxon>Calocera</taxon>
    </lineage>
</organism>
<feature type="region of interest" description="Disordered" evidence="1">
    <location>
        <begin position="1"/>
        <end position="174"/>
    </location>
</feature>
<feature type="compositionally biased region" description="Basic residues" evidence="1">
    <location>
        <begin position="1"/>
        <end position="12"/>
    </location>
</feature>
<protein>
    <recommendedName>
        <fullName evidence="2">Putative Zn2Cys6 domain-containing protein</fullName>
    </recommendedName>
</protein>
<feature type="region of interest" description="Disordered" evidence="1">
    <location>
        <begin position="197"/>
        <end position="394"/>
    </location>
</feature>
<feature type="domain" description="Putative Zn2Cys6" evidence="2">
    <location>
        <begin position="841"/>
        <end position="938"/>
    </location>
</feature>
<evidence type="ECO:0000256" key="1">
    <source>
        <dbReference type="SAM" id="MobiDB-lite"/>
    </source>
</evidence>
<feature type="compositionally biased region" description="Acidic residues" evidence="1">
    <location>
        <begin position="311"/>
        <end position="337"/>
    </location>
</feature>
<accession>A0A165CUB5</accession>
<feature type="compositionally biased region" description="Polar residues" evidence="1">
    <location>
        <begin position="120"/>
        <end position="149"/>
    </location>
</feature>
<dbReference type="STRING" id="1353952.A0A165CUB5"/>
<reference evidence="3 4" key="1">
    <citation type="journal article" date="2016" name="Mol. Biol. Evol.">
        <title>Comparative Genomics of Early-Diverging Mushroom-Forming Fungi Provides Insights into the Origins of Lignocellulose Decay Capabilities.</title>
        <authorList>
            <person name="Nagy L.G."/>
            <person name="Riley R."/>
            <person name="Tritt A."/>
            <person name="Adam C."/>
            <person name="Daum C."/>
            <person name="Floudas D."/>
            <person name="Sun H."/>
            <person name="Yadav J.S."/>
            <person name="Pangilinan J."/>
            <person name="Larsson K.H."/>
            <person name="Matsuura K."/>
            <person name="Barry K."/>
            <person name="Labutti K."/>
            <person name="Kuo R."/>
            <person name="Ohm R.A."/>
            <person name="Bhattacharya S.S."/>
            <person name="Shirouzu T."/>
            <person name="Yoshinaga Y."/>
            <person name="Martin F.M."/>
            <person name="Grigoriev I.V."/>
            <person name="Hibbett D.S."/>
        </authorList>
    </citation>
    <scope>NUCLEOTIDE SEQUENCE [LARGE SCALE GENOMIC DNA]</scope>
    <source>
        <strain evidence="3 4">HHB12733</strain>
    </source>
</reference>
<dbReference type="InParanoid" id="A0A165CUB5"/>
<proteinExistence type="predicted"/>